<dbReference type="InterPro" id="IPR016140">
    <property type="entry name" value="Bifunc_inhib/LTP/seed_store"/>
</dbReference>
<dbReference type="PANTHER" id="PTHR33044">
    <property type="entry name" value="BIFUNCTIONAL INHIBITOR/LIPID-TRANSFER PROTEIN/SEED STORAGE 2S ALBUMIN SUPERFAMILY PROTEIN-RELATED"/>
    <property type="match status" value="1"/>
</dbReference>
<evidence type="ECO:0000256" key="3">
    <source>
        <dbReference type="ARBA" id="ARBA00022475"/>
    </source>
</evidence>
<evidence type="ECO:0000256" key="7">
    <source>
        <dbReference type="ARBA" id="ARBA00023157"/>
    </source>
</evidence>
<evidence type="ECO:0000256" key="4">
    <source>
        <dbReference type="ARBA" id="ARBA00022622"/>
    </source>
</evidence>
<dbReference type="SMART" id="SM00499">
    <property type="entry name" value="AAI"/>
    <property type="match status" value="1"/>
</dbReference>
<keyword evidence="4" id="KW-0336">GPI-anchor</keyword>
<protein>
    <submittedName>
        <fullName evidence="12">Bifunctional inhibitor/plant lipid transfer protein/seed storage helical domain</fullName>
    </submittedName>
</protein>
<name>A0A8T1Z8J5_ARASU</name>
<feature type="chain" id="PRO_5035889661" evidence="10">
    <location>
        <begin position="25"/>
        <end position="177"/>
    </location>
</feature>
<evidence type="ECO:0000256" key="6">
    <source>
        <dbReference type="ARBA" id="ARBA00023136"/>
    </source>
</evidence>
<comment type="caution">
    <text evidence="12">The sequence shown here is derived from an EMBL/GenBank/DDBJ whole genome shotgun (WGS) entry which is preliminary data.</text>
</comment>
<keyword evidence="5 10" id="KW-0732">Signal</keyword>
<evidence type="ECO:0000259" key="11">
    <source>
        <dbReference type="SMART" id="SM00499"/>
    </source>
</evidence>
<evidence type="ECO:0000256" key="1">
    <source>
        <dbReference type="ARBA" id="ARBA00004609"/>
    </source>
</evidence>
<evidence type="ECO:0000256" key="5">
    <source>
        <dbReference type="ARBA" id="ARBA00022729"/>
    </source>
</evidence>
<keyword evidence="8" id="KW-0325">Glycoprotein</keyword>
<dbReference type="InterPro" id="IPR043325">
    <property type="entry name" value="LTSS"/>
</dbReference>
<dbReference type="AlphaFoldDB" id="A0A8T1Z8J5"/>
<proteinExistence type="inferred from homology"/>
<keyword evidence="13" id="KW-1185">Reference proteome</keyword>
<comment type="subcellular location">
    <subcellularLocation>
        <location evidence="1">Cell membrane</location>
        <topology evidence="1">Lipid-anchor</topology>
        <topology evidence="1">GPI-anchor</topology>
    </subcellularLocation>
</comment>
<evidence type="ECO:0000256" key="9">
    <source>
        <dbReference type="ARBA" id="ARBA00023288"/>
    </source>
</evidence>
<dbReference type="FunFam" id="1.10.110.10:FF:000001">
    <property type="entry name" value="Bifunctional inhibitor/lipid-transfer protein/seed storage 2S albumin superfamily protein"/>
    <property type="match status" value="1"/>
</dbReference>
<dbReference type="OrthoDB" id="659547at2759"/>
<keyword evidence="9" id="KW-0449">Lipoprotein</keyword>
<dbReference type="GO" id="GO:0098552">
    <property type="term" value="C:side of membrane"/>
    <property type="evidence" value="ECO:0007669"/>
    <property type="project" value="UniProtKB-KW"/>
</dbReference>
<evidence type="ECO:0000256" key="10">
    <source>
        <dbReference type="SAM" id="SignalP"/>
    </source>
</evidence>
<dbReference type="CDD" id="cd00010">
    <property type="entry name" value="AAI_LTSS"/>
    <property type="match status" value="1"/>
</dbReference>
<gene>
    <name evidence="12" type="ORF">ISN44_As11g008830</name>
</gene>
<evidence type="ECO:0000313" key="12">
    <source>
        <dbReference type="EMBL" id="KAG7554663.1"/>
    </source>
</evidence>
<comment type="similarity">
    <text evidence="2">Belongs to the plant LTP family.</text>
</comment>
<dbReference type="Proteomes" id="UP000694251">
    <property type="component" value="Chromosome 11"/>
</dbReference>
<evidence type="ECO:0000256" key="2">
    <source>
        <dbReference type="ARBA" id="ARBA00009748"/>
    </source>
</evidence>
<accession>A0A8T1Z8J5</accession>
<sequence length="177" mass="17779">MAFFSTATSLLLLVLSVSSPYVHGNIVPADDCTPVVVTLIPCLPFITVGSTADTPSASCCSSLQNILSTKPECLCEGLKNPPLGIKLNVTKSTTLPAACKINAPPASACDALAPASPPAATPPTANGKAPATSAGWGSGWGSGWAPAPSPSKGNSLIPISGFSFVISTALAMLFPRI</sequence>
<dbReference type="EMBL" id="JAEFBJ010000011">
    <property type="protein sequence ID" value="KAG7554663.1"/>
    <property type="molecule type" value="Genomic_DNA"/>
</dbReference>
<feature type="domain" description="Bifunctional inhibitor/plant lipid transfer protein/seed storage helical" evidence="11">
    <location>
        <begin position="32"/>
        <end position="109"/>
    </location>
</feature>
<feature type="signal peptide" evidence="10">
    <location>
        <begin position="1"/>
        <end position="24"/>
    </location>
</feature>
<keyword evidence="7" id="KW-1015">Disulfide bond</keyword>
<keyword evidence="6" id="KW-0472">Membrane</keyword>
<reference evidence="12 13" key="1">
    <citation type="submission" date="2020-12" db="EMBL/GenBank/DDBJ databases">
        <title>Concerted genomic and epigenomic changes stabilize Arabidopsis allopolyploids.</title>
        <authorList>
            <person name="Chen Z."/>
        </authorList>
    </citation>
    <scope>NUCLEOTIDE SEQUENCE [LARGE SCALE GENOMIC DNA]</scope>
    <source>
        <strain evidence="12">As9502</strain>
        <tissue evidence="12">Leaf</tissue>
    </source>
</reference>
<dbReference type="Pfam" id="PF14368">
    <property type="entry name" value="LTP_2"/>
    <property type="match status" value="1"/>
</dbReference>
<evidence type="ECO:0000256" key="8">
    <source>
        <dbReference type="ARBA" id="ARBA00023180"/>
    </source>
</evidence>
<dbReference type="GO" id="GO:0005886">
    <property type="term" value="C:plasma membrane"/>
    <property type="evidence" value="ECO:0007669"/>
    <property type="project" value="UniProtKB-SubCell"/>
</dbReference>
<keyword evidence="3" id="KW-1003">Cell membrane</keyword>
<evidence type="ECO:0000313" key="13">
    <source>
        <dbReference type="Proteomes" id="UP000694251"/>
    </source>
</evidence>
<organism evidence="12 13">
    <name type="scientific">Arabidopsis suecica</name>
    <name type="common">Swedish thale-cress</name>
    <name type="synonym">Cardaminopsis suecica</name>
    <dbReference type="NCBI Taxonomy" id="45249"/>
    <lineage>
        <taxon>Eukaryota</taxon>
        <taxon>Viridiplantae</taxon>
        <taxon>Streptophyta</taxon>
        <taxon>Embryophyta</taxon>
        <taxon>Tracheophyta</taxon>
        <taxon>Spermatophyta</taxon>
        <taxon>Magnoliopsida</taxon>
        <taxon>eudicotyledons</taxon>
        <taxon>Gunneridae</taxon>
        <taxon>Pentapetalae</taxon>
        <taxon>rosids</taxon>
        <taxon>malvids</taxon>
        <taxon>Brassicales</taxon>
        <taxon>Brassicaceae</taxon>
        <taxon>Camelineae</taxon>
        <taxon>Arabidopsis</taxon>
    </lineage>
</organism>